<name>I9UUZ5_9BACE</name>
<protein>
    <submittedName>
        <fullName evidence="1">Uncharacterized protein</fullName>
    </submittedName>
</protein>
<evidence type="ECO:0000313" key="1">
    <source>
        <dbReference type="EMBL" id="EIY86453.1"/>
    </source>
</evidence>
<dbReference type="Proteomes" id="UP000003566">
    <property type="component" value="Unassembled WGS sequence"/>
</dbReference>
<dbReference type="HOGENOM" id="CLU_2595239_0_0_10"/>
<proteinExistence type="predicted"/>
<feature type="non-terminal residue" evidence="1">
    <location>
        <position position="80"/>
    </location>
</feature>
<dbReference type="EMBL" id="AGXE01000013">
    <property type="protein sequence ID" value="EIY86453.1"/>
    <property type="molecule type" value="Genomic_DNA"/>
</dbReference>
<accession>I9UUZ5</accession>
<organism evidence="1 2">
    <name type="scientific">Bacteroides xylanisolvens CL03T12C04</name>
    <dbReference type="NCBI Taxonomy" id="997892"/>
    <lineage>
        <taxon>Bacteria</taxon>
        <taxon>Pseudomonadati</taxon>
        <taxon>Bacteroidota</taxon>
        <taxon>Bacteroidia</taxon>
        <taxon>Bacteroidales</taxon>
        <taxon>Bacteroidaceae</taxon>
        <taxon>Bacteroides</taxon>
    </lineage>
</organism>
<dbReference type="AlphaFoldDB" id="I9UUZ5"/>
<comment type="caution">
    <text evidence="1">The sequence shown here is derived from an EMBL/GenBank/DDBJ whole genome shotgun (WGS) entry which is preliminary data.</text>
</comment>
<reference evidence="1 2" key="1">
    <citation type="submission" date="2012-02" db="EMBL/GenBank/DDBJ databases">
        <title>The Genome Sequence of Bacteroides xylanisolvens CL03T12C04.</title>
        <authorList>
            <consortium name="The Broad Institute Genome Sequencing Platform"/>
            <person name="Earl A."/>
            <person name="Ward D."/>
            <person name="Feldgarden M."/>
            <person name="Gevers D."/>
            <person name="Zitomersky N.L."/>
            <person name="Coyne M.J."/>
            <person name="Comstock L.E."/>
            <person name="Young S.K."/>
            <person name="Zeng Q."/>
            <person name="Gargeya S."/>
            <person name="Fitzgerald M."/>
            <person name="Haas B."/>
            <person name="Abouelleil A."/>
            <person name="Alvarado L."/>
            <person name="Arachchi H.M."/>
            <person name="Berlin A."/>
            <person name="Chapman S.B."/>
            <person name="Gearin G."/>
            <person name="Goldberg J."/>
            <person name="Griggs A."/>
            <person name="Gujja S."/>
            <person name="Hansen M."/>
            <person name="Heiman D."/>
            <person name="Howarth C."/>
            <person name="Larimer J."/>
            <person name="Lui A."/>
            <person name="MacDonald P.J.P."/>
            <person name="McCowen C."/>
            <person name="Montmayeur A."/>
            <person name="Murphy C."/>
            <person name="Neiman D."/>
            <person name="Pearson M."/>
            <person name="Priest M."/>
            <person name="Roberts A."/>
            <person name="Saif S."/>
            <person name="Shea T."/>
            <person name="Sisk P."/>
            <person name="Stolte C."/>
            <person name="Sykes S."/>
            <person name="Wortman J."/>
            <person name="Nusbaum C."/>
            <person name="Birren B."/>
        </authorList>
    </citation>
    <scope>NUCLEOTIDE SEQUENCE [LARGE SCALE GENOMIC DNA]</scope>
    <source>
        <strain evidence="1 2">CL03T12C04</strain>
    </source>
</reference>
<gene>
    <name evidence="1" type="ORF">HMPREF1074_02333</name>
</gene>
<sequence length="80" mass="9127">MNTNRRELFHHQHYLFSYISSMKSKTATIFVSGNECLFLSTSFFLALLHGGSVPIIVGTMNNYVNFLFEIKTQPGVLLRP</sequence>
<evidence type="ECO:0000313" key="2">
    <source>
        <dbReference type="Proteomes" id="UP000003566"/>
    </source>
</evidence>